<feature type="compositionally biased region" description="Polar residues" evidence="1">
    <location>
        <begin position="319"/>
        <end position="329"/>
    </location>
</feature>
<feature type="region of interest" description="Disordered" evidence="1">
    <location>
        <begin position="247"/>
        <end position="287"/>
    </location>
</feature>
<feature type="compositionally biased region" description="Acidic residues" evidence="1">
    <location>
        <begin position="103"/>
        <end position="113"/>
    </location>
</feature>
<accession>A0A9Q0RNT2</accession>
<keyword evidence="3" id="KW-1185">Reference proteome</keyword>
<feature type="compositionally biased region" description="Low complexity" evidence="1">
    <location>
        <begin position="159"/>
        <end position="169"/>
    </location>
</feature>
<dbReference type="EMBL" id="JAPWDV010000002">
    <property type="protein sequence ID" value="KAJ6221046.1"/>
    <property type="molecule type" value="Genomic_DNA"/>
</dbReference>
<feature type="compositionally biased region" description="Polar residues" evidence="1">
    <location>
        <begin position="174"/>
        <end position="186"/>
    </location>
</feature>
<reference evidence="2" key="1">
    <citation type="submission" date="2022-12" db="EMBL/GenBank/DDBJ databases">
        <title>Genome assemblies of Blomia tropicalis.</title>
        <authorList>
            <person name="Cui Y."/>
        </authorList>
    </citation>
    <scope>NUCLEOTIDE SEQUENCE</scope>
    <source>
        <tissue evidence="2">Adult mites</tissue>
    </source>
</reference>
<comment type="caution">
    <text evidence="2">The sequence shown here is derived from an EMBL/GenBank/DDBJ whole genome shotgun (WGS) entry which is preliminary data.</text>
</comment>
<feature type="compositionally biased region" description="Low complexity" evidence="1">
    <location>
        <begin position="423"/>
        <end position="440"/>
    </location>
</feature>
<proteinExistence type="predicted"/>
<feature type="region of interest" description="Disordered" evidence="1">
    <location>
        <begin position="1"/>
        <end position="73"/>
    </location>
</feature>
<evidence type="ECO:0000256" key="1">
    <source>
        <dbReference type="SAM" id="MobiDB-lite"/>
    </source>
</evidence>
<gene>
    <name evidence="2" type="ORF">RDWZM_006858</name>
</gene>
<feature type="compositionally biased region" description="Polar residues" evidence="1">
    <location>
        <begin position="195"/>
        <end position="204"/>
    </location>
</feature>
<feature type="compositionally biased region" description="Low complexity" evidence="1">
    <location>
        <begin position="54"/>
        <end position="63"/>
    </location>
</feature>
<feature type="compositionally biased region" description="Basic and acidic residues" evidence="1">
    <location>
        <begin position="331"/>
        <end position="344"/>
    </location>
</feature>
<dbReference type="AlphaFoldDB" id="A0A9Q0RNT2"/>
<dbReference type="Proteomes" id="UP001142055">
    <property type="component" value="Chromosome 2"/>
</dbReference>
<sequence length="440" mass="49129">MGGNGPSKKTFNDVNGSITLRKSPNVERLNRLVSEDERNFAKKKNNGTIDSYVSTSSSSSSELPPTPPPKDIEVHYENVQIGDKSLYAKKNQLYSKQQSIETEKDDDDDDDDVSINIESLVADSENSKTEPEVALEPESVITIEKEEEEEEVQEKESKSLSNSEEVVVVAVIENDQTQQQKSNLDQSENDKIDSNENLTTESVLNSLDEAIEEMDNAINDLSPSNVEKERYVPQMLKHFENVKNGQVPPQQLQQQQQQDPNPESDQNVVDTDSLLNGEPQSNNHQVETETAVNNNNNKNDENNNNKDNVVVLRDEKSSIQKTEQSSINEESFDHTIKNEEDNQKRPKILDVVTKVKPPIPKKSAKVMRRPLSVPVYGANVEPQCAVYARVIDQIKQHQFLVNISQIEPTSPPPPTSDMESVDTTTAMAGTKTETAGATEK</sequence>
<feature type="region of interest" description="Disordered" evidence="1">
    <location>
        <begin position="316"/>
        <end position="344"/>
    </location>
</feature>
<evidence type="ECO:0000313" key="2">
    <source>
        <dbReference type="EMBL" id="KAJ6221046.1"/>
    </source>
</evidence>
<feature type="compositionally biased region" description="Basic and acidic residues" evidence="1">
    <location>
        <begin position="24"/>
        <end position="40"/>
    </location>
</feature>
<feature type="compositionally biased region" description="Low complexity" evidence="1">
    <location>
        <begin position="247"/>
        <end position="261"/>
    </location>
</feature>
<protein>
    <submittedName>
        <fullName evidence="2">Uncharacterized protein</fullName>
    </submittedName>
</protein>
<feature type="region of interest" description="Disordered" evidence="1">
    <location>
        <begin position="405"/>
        <end position="440"/>
    </location>
</feature>
<feature type="region of interest" description="Disordered" evidence="1">
    <location>
        <begin position="97"/>
        <end position="204"/>
    </location>
</feature>
<feature type="compositionally biased region" description="Polar residues" evidence="1">
    <location>
        <begin position="7"/>
        <end position="22"/>
    </location>
</feature>
<evidence type="ECO:0000313" key="3">
    <source>
        <dbReference type="Proteomes" id="UP001142055"/>
    </source>
</evidence>
<organism evidence="2 3">
    <name type="scientific">Blomia tropicalis</name>
    <name type="common">Mite</name>
    <dbReference type="NCBI Taxonomy" id="40697"/>
    <lineage>
        <taxon>Eukaryota</taxon>
        <taxon>Metazoa</taxon>
        <taxon>Ecdysozoa</taxon>
        <taxon>Arthropoda</taxon>
        <taxon>Chelicerata</taxon>
        <taxon>Arachnida</taxon>
        <taxon>Acari</taxon>
        <taxon>Acariformes</taxon>
        <taxon>Sarcoptiformes</taxon>
        <taxon>Astigmata</taxon>
        <taxon>Glycyphagoidea</taxon>
        <taxon>Echimyopodidae</taxon>
        <taxon>Blomia</taxon>
    </lineage>
</organism>
<name>A0A9Q0RNT2_BLOTA</name>
<feature type="compositionally biased region" description="Polar residues" evidence="1">
    <location>
        <begin position="263"/>
        <end position="287"/>
    </location>
</feature>